<evidence type="ECO:0000256" key="3">
    <source>
        <dbReference type="ARBA" id="ARBA00022679"/>
    </source>
</evidence>
<reference evidence="5 6" key="1">
    <citation type="submission" date="2019-09" db="EMBL/GenBank/DDBJ databases">
        <title>Draft Whole-Genome sequence of Blastochloris sulfoviridis DSM 729.</title>
        <authorList>
            <person name="Meyer T.E."/>
            <person name="Kyndt J.A."/>
        </authorList>
    </citation>
    <scope>NUCLEOTIDE SEQUENCE [LARGE SCALE GENOMIC DNA]</scope>
    <source>
        <strain evidence="5 6">DSM 729</strain>
    </source>
</reference>
<dbReference type="RefSeq" id="WP_150096936.1">
    <property type="nucleotide sequence ID" value="NZ_VWPL01000009.1"/>
</dbReference>
<dbReference type="SUPFAM" id="SSF48452">
    <property type="entry name" value="TPR-like"/>
    <property type="match status" value="1"/>
</dbReference>
<proteinExistence type="inferred from homology"/>
<comment type="caution">
    <text evidence="5">The sequence shown here is derived from an EMBL/GenBank/DDBJ whole genome shotgun (WGS) entry which is preliminary data.</text>
</comment>
<feature type="domain" description="Glycosyltransferase 2-like" evidence="4">
    <location>
        <begin position="234"/>
        <end position="375"/>
    </location>
</feature>
<gene>
    <name evidence="5" type="ORF">F1193_06830</name>
</gene>
<dbReference type="Proteomes" id="UP000323886">
    <property type="component" value="Unassembled WGS sequence"/>
</dbReference>
<dbReference type="Pfam" id="PF00535">
    <property type="entry name" value="Glycos_transf_2"/>
    <property type="match status" value="1"/>
</dbReference>
<name>A0A5M6I2I0_9HYPH</name>
<evidence type="ECO:0000259" key="4">
    <source>
        <dbReference type="Pfam" id="PF00535"/>
    </source>
</evidence>
<dbReference type="PANTHER" id="PTHR43179">
    <property type="entry name" value="RHAMNOSYLTRANSFERASE WBBL"/>
    <property type="match status" value="1"/>
</dbReference>
<protein>
    <submittedName>
        <fullName evidence="5">Glycosyltransferase</fullName>
    </submittedName>
</protein>
<organism evidence="5 6">
    <name type="scientific">Blastochloris sulfoviridis</name>
    <dbReference type="NCBI Taxonomy" id="50712"/>
    <lineage>
        <taxon>Bacteria</taxon>
        <taxon>Pseudomonadati</taxon>
        <taxon>Pseudomonadota</taxon>
        <taxon>Alphaproteobacteria</taxon>
        <taxon>Hyphomicrobiales</taxon>
        <taxon>Blastochloridaceae</taxon>
        <taxon>Blastochloris</taxon>
    </lineage>
</organism>
<dbReference type="Gene3D" id="3.90.550.10">
    <property type="entry name" value="Spore Coat Polysaccharide Biosynthesis Protein SpsA, Chain A"/>
    <property type="match status" value="1"/>
</dbReference>
<evidence type="ECO:0000313" key="6">
    <source>
        <dbReference type="Proteomes" id="UP000323886"/>
    </source>
</evidence>
<dbReference type="EMBL" id="VWPL01000009">
    <property type="protein sequence ID" value="KAA5602079.1"/>
    <property type="molecule type" value="Genomic_DNA"/>
</dbReference>
<comment type="similarity">
    <text evidence="1">Belongs to the glycosyltransferase 2 family.</text>
</comment>
<keyword evidence="2" id="KW-0328">Glycosyltransferase</keyword>
<dbReference type="AlphaFoldDB" id="A0A5M6I2I0"/>
<evidence type="ECO:0000256" key="1">
    <source>
        <dbReference type="ARBA" id="ARBA00006739"/>
    </source>
</evidence>
<dbReference type="Gene3D" id="1.25.40.10">
    <property type="entry name" value="Tetratricopeptide repeat domain"/>
    <property type="match status" value="1"/>
</dbReference>
<evidence type="ECO:0000256" key="2">
    <source>
        <dbReference type="ARBA" id="ARBA00022676"/>
    </source>
</evidence>
<dbReference type="InterPro" id="IPR001173">
    <property type="entry name" value="Glyco_trans_2-like"/>
</dbReference>
<dbReference type="GO" id="GO:0016757">
    <property type="term" value="F:glycosyltransferase activity"/>
    <property type="evidence" value="ECO:0007669"/>
    <property type="project" value="UniProtKB-KW"/>
</dbReference>
<accession>A0A5M6I2I0</accession>
<dbReference type="OrthoDB" id="9771846at2"/>
<dbReference type="SUPFAM" id="SSF53448">
    <property type="entry name" value="Nucleotide-diphospho-sugar transferases"/>
    <property type="match status" value="1"/>
</dbReference>
<dbReference type="InterPro" id="IPR011990">
    <property type="entry name" value="TPR-like_helical_dom_sf"/>
</dbReference>
<keyword evidence="3 5" id="KW-0808">Transferase</keyword>
<keyword evidence="6" id="KW-1185">Reference proteome</keyword>
<sequence length="838" mass="88418">MSRAPIHVELERGAVAALSAGDHRRAFQLADRRCRTRPAASAQCFVLRAEALKGLGHHADALADLARALDVDPTDVSANRRLVSWGSGPARLEAAAALVACDRDLESLRRCLEVLREAGRVNVASVTVLDGRIAGWAAWAGDAPIEVVIAANGDAQRTRVPADPFHPLAGPGMAAASFEIVRPRSPTPQRIEILLAGELLRAETAAPNAARPPARRAVPPQDTLIEEAPSGAATVIVPVYADPEATGACLDSLYSQLPSAAIDRVILVDDAAPDPRIKALLKTAARHPSVLVIENAKNLGFVGSVNRALALTTTTDVILLNADTVVPPGFAQRLASAAHSAPDIGTVTPLSNNGEYTSFPVFYRSAPLPDASLLQRLDEAAATANRGVVIDMPNGIGFCLYIRRDCLDAVGPLAEVYHRGYFEDVDICLLARERGYRNVCAASVFVGHAGSRSFGLDKRALVLRNRKVLDQRFPEHEREVTAFQAADPLRRARAAIERMVPPAARHARLIVTDAGPGEAVARERATTLATAGEAVLIARIERAALGCDLAICGTGEDMPQSLRFALADASERRALKAWLDLAAPARIEWAAPAAVDPALVDLLAADGRPYDILIADAGLVAPRGMRYSPAMLAKHPAHESPDAAAHRARWQRIAAGADAILLPSAAAEAFAARALPKSIQAKRVRLDAADKPQPAPNRNDGARLGLLALGATLADRARLRGLAAHLAAGTPGVVVVGDVLEAESAAWPPDVAMTGRIAAAQVPTLIERYDIGAVAAVSAAPLFGHPLEAAALAAGCRHAAFDWSGAAAKNRKARNHLALDPDADLSATATRLKHWWLS</sequence>
<evidence type="ECO:0000313" key="5">
    <source>
        <dbReference type="EMBL" id="KAA5602079.1"/>
    </source>
</evidence>
<dbReference type="InterPro" id="IPR029044">
    <property type="entry name" value="Nucleotide-diphossugar_trans"/>
</dbReference>
<dbReference type="PANTHER" id="PTHR43179:SF12">
    <property type="entry name" value="GALACTOFURANOSYLTRANSFERASE GLFT2"/>
    <property type="match status" value="1"/>
</dbReference>